<evidence type="ECO:0000256" key="4">
    <source>
        <dbReference type="ARBA" id="ARBA00023002"/>
    </source>
</evidence>
<dbReference type="Proteomes" id="UP000823889">
    <property type="component" value="Unassembled WGS sequence"/>
</dbReference>
<name>A0A9D2RHN7_9BURK</name>
<dbReference type="Gene3D" id="3.20.20.70">
    <property type="entry name" value="Aldolase class I"/>
    <property type="match status" value="1"/>
</dbReference>
<sequence>QQAQAPLWFQWYPQQDKLASKRLLQRVEQAGYEAIVFTLDAPINGIRYQEQRVGFTVPSEAQAVNLSAFKDQLAHVGQPGSSPIFDSGILQHSLSWAGLQEFIAETSLPVLVKGILNPSDVELAIQAGAAGIVVSNHGGRILDALPAPITMLPKVVKAVDGRVPVLCDGGIRSGTQVAIALALGADAVMIGRPYIYGLTTAGAPGVAHVLHMLRTELEACMTLVGATCLQELKERLL</sequence>
<keyword evidence="3" id="KW-0288">FMN</keyword>
<dbReference type="CDD" id="cd02809">
    <property type="entry name" value="alpha_hydroxyacid_oxid_FMN"/>
    <property type="match status" value="1"/>
</dbReference>
<accession>A0A9D2RHN7</accession>
<evidence type="ECO:0000256" key="1">
    <source>
        <dbReference type="ARBA" id="ARBA00001917"/>
    </source>
</evidence>
<dbReference type="PANTHER" id="PTHR10578:SF107">
    <property type="entry name" value="2-HYDROXYACID OXIDASE 1"/>
    <property type="match status" value="1"/>
</dbReference>
<keyword evidence="2" id="KW-0285">Flavoprotein</keyword>
<dbReference type="InterPro" id="IPR037396">
    <property type="entry name" value="FMN_HAD"/>
</dbReference>
<dbReference type="GO" id="GO:0016491">
    <property type="term" value="F:oxidoreductase activity"/>
    <property type="evidence" value="ECO:0007669"/>
    <property type="project" value="UniProtKB-KW"/>
</dbReference>
<comment type="caution">
    <text evidence="7">The sequence shown here is derived from an EMBL/GenBank/DDBJ whole genome shotgun (WGS) entry which is preliminary data.</text>
</comment>
<dbReference type="GO" id="GO:0010181">
    <property type="term" value="F:FMN binding"/>
    <property type="evidence" value="ECO:0007669"/>
    <property type="project" value="InterPro"/>
</dbReference>
<evidence type="ECO:0000259" key="6">
    <source>
        <dbReference type="PROSITE" id="PS51349"/>
    </source>
</evidence>
<dbReference type="PANTHER" id="PTHR10578">
    <property type="entry name" value="S -2-HYDROXY-ACID OXIDASE-RELATED"/>
    <property type="match status" value="1"/>
</dbReference>
<feature type="domain" description="FMN hydroxy acid dehydrogenase" evidence="6">
    <location>
        <begin position="1"/>
        <end position="237"/>
    </location>
</feature>
<dbReference type="SUPFAM" id="SSF51395">
    <property type="entry name" value="FMN-linked oxidoreductases"/>
    <property type="match status" value="1"/>
</dbReference>
<evidence type="ECO:0000256" key="5">
    <source>
        <dbReference type="ARBA" id="ARBA00024042"/>
    </source>
</evidence>
<comment type="similarity">
    <text evidence="5">Belongs to the FMN-dependent alpha-hydroxy acid dehydrogenase family.</text>
</comment>
<gene>
    <name evidence="7" type="ORF">H9906_06355</name>
</gene>
<dbReference type="InterPro" id="IPR000262">
    <property type="entry name" value="FMN-dep_DH"/>
</dbReference>
<evidence type="ECO:0000313" key="8">
    <source>
        <dbReference type="Proteomes" id="UP000823889"/>
    </source>
</evidence>
<dbReference type="Pfam" id="PF01070">
    <property type="entry name" value="FMN_dh"/>
    <property type="match status" value="1"/>
</dbReference>
<evidence type="ECO:0000313" key="7">
    <source>
        <dbReference type="EMBL" id="HJD44632.1"/>
    </source>
</evidence>
<protein>
    <submittedName>
        <fullName evidence="7">Alpha-hydroxy-acid oxidizing protein</fullName>
    </submittedName>
</protein>
<organism evidence="7 8">
    <name type="scientific">Candidatus Paenalcaligenes intestinipullorum</name>
    <dbReference type="NCBI Taxonomy" id="2838718"/>
    <lineage>
        <taxon>Bacteria</taxon>
        <taxon>Pseudomonadati</taxon>
        <taxon>Pseudomonadota</taxon>
        <taxon>Betaproteobacteria</taxon>
        <taxon>Burkholderiales</taxon>
        <taxon>Alcaligenaceae</taxon>
        <taxon>Paenalcaligenes</taxon>
    </lineage>
</organism>
<reference evidence="7" key="2">
    <citation type="submission" date="2021-04" db="EMBL/GenBank/DDBJ databases">
        <authorList>
            <person name="Gilroy R."/>
        </authorList>
    </citation>
    <scope>NUCLEOTIDE SEQUENCE</scope>
    <source>
        <strain evidence="7">9264</strain>
    </source>
</reference>
<dbReference type="AlphaFoldDB" id="A0A9D2RHN7"/>
<dbReference type="InterPro" id="IPR012133">
    <property type="entry name" value="Alpha-hydoxy_acid_DH_FMN"/>
</dbReference>
<reference evidence="7" key="1">
    <citation type="journal article" date="2021" name="PeerJ">
        <title>Extensive microbial diversity within the chicken gut microbiome revealed by metagenomics and culture.</title>
        <authorList>
            <person name="Gilroy R."/>
            <person name="Ravi A."/>
            <person name="Getino M."/>
            <person name="Pursley I."/>
            <person name="Horton D.L."/>
            <person name="Alikhan N.F."/>
            <person name="Baker D."/>
            <person name="Gharbi K."/>
            <person name="Hall N."/>
            <person name="Watson M."/>
            <person name="Adriaenssens E.M."/>
            <person name="Foster-Nyarko E."/>
            <person name="Jarju S."/>
            <person name="Secka A."/>
            <person name="Antonio M."/>
            <person name="Oren A."/>
            <person name="Chaudhuri R.R."/>
            <person name="La Ragione R."/>
            <person name="Hildebrand F."/>
            <person name="Pallen M.J."/>
        </authorList>
    </citation>
    <scope>NUCLEOTIDE SEQUENCE</scope>
    <source>
        <strain evidence="7">9264</strain>
    </source>
</reference>
<dbReference type="PROSITE" id="PS51349">
    <property type="entry name" value="FMN_HYDROXY_ACID_DH_2"/>
    <property type="match status" value="1"/>
</dbReference>
<keyword evidence="4" id="KW-0560">Oxidoreductase</keyword>
<evidence type="ECO:0000256" key="3">
    <source>
        <dbReference type="ARBA" id="ARBA00022643"/>
    </source>
</evidence>
<dbReference type="InterPro" id="IPR013785">
    <property type="entry name" value="Aldolase_TIM"/>
</dbReference>
<comment type="cofactor">
    <cofactor evidence="1">
        <name>FMN</name>
        <dbReference type="ChEBI" id="CHEBI:58210"/>
    </cofactor>
</comment>
<dbReference type="EMBL" id="DWUQ01000131">
    <property type="protein sequence ID" value="HJD44632.1"/>
    <property type="molecule type" value="Genomic_DNA"/>
</dbReference>
<proteinExistence type="inferred from homology"/>
<evidence type="ECO:0000256" key="2">
    <source>
        <dbReference type="ARBA" id="ARBA00022630"/>
    </source>
</evidence>
<feature type="non-terminal residue" evidence="7">
    <location>
        <position position="1"/>
    </location>
</feature>